<evidence type="ECO:0000313" key="4">
    <source>
        <dbReference type="EMBL" id="MDA2805365.1"/>
    </source>
</evidence>
<gene>
    <name evidence="4" type="ORF">O4U47_12655</name>
</gene>
<dbReference type="Gene3D" id="3.30.70.270">
    <property type="match status" value="1"/>
</dbReference>
<dbReference type="SUPFAM" id="SSF55073">
    <property type="entry name" value="Nucleotide cyclase"/>
    <property type="match status" value="1"/>
</dbReference>
<evidence type="ECO:0000256" key="2">
    <source>
        <dbReference type="SAM" id="Phobius"/>
    </source>
</evidence>
<dbReference type="PROSITE" id="PS50887">
    <property type="entry name" value="GGDEF"/>
    <property type="match status" value="1"/>
</dbReference>
<evidence type="ECO:0000259" key="3">
    <source>
        <dbReference type="PROSITE" id="PS50887"/>
    </source>
</evidence>
<dbReference type="Pfam" id="PF00990">
    <property type="entry name" value="GGDEF"/>
    <property type="match status" value="1"/>
</dbReference>
<dbReference type="Proteomes" id="UP001165685">
    <property type="component" value="Unassembled WGS sequence"/>
</dbReference>
<dbReference type="PANTHER" id="PTHR45138">
    <property type="entry name" value="REGULATORY COMPONENTS OF SENSORY TRANSDUCTION SYSTEM"/>
    <property type="match status" value="1"/>
</dbReference>
<protein>
    <submittedName>
        <fullName evidence="4">GGDEF domain-containing protein</fullName>
    </submittedName>
</protein>
<organism evidence="4 5">
    <name type="scientific">Nocardiopsis suaedae</name>
    <dbReference type="NCBI Taxonomy" id="3018444"/>
    <lineage>
        <taxon>Bacteria</taxon>
        <taxon>Bacillati</taxon>
        <taxon>Actinomycetota</taxon>
        <taxon>Actinomycetes</taxon>
        <taxon>Streptosporangiales</taxon>
        <taxon>Nocardiopsidaceae</taxon>
        <taxon>Nocardiopsis</taxon>
    </lineage>
</organism>
<feature type="region of interest" description="Disordered" evidence="1">
    <location>
        <begin position="431"/>
        <end position="454"/>
    </location>
</feature>
<dbReference type="CDD" id="cd01949">
    <property type="entry name" value="GGDEF"/>
    <property type="match status" value="1"/>
</dbReference>
<keyword evidence="2" id="KW-1133">Transmembrane helix</keyword>
<reference evidence="4" key="1">
    <citation type="submission" date="2023-01" db="EMBL/GenBank/DDBJ databases">
        <title>Draft genome sequence of Nocardiopsis sp. LSu2-4 isolated from halophytes.</title>
        <authorList>
            <person name="Duangmal K."/>
            <person name="Chantavorakit T."/>
        </authorList>
    </citation>
    <scope>NUCLEOTIDE SEQUENCE</scope>
    <source>
        <strain evidence="4">LSu2-4</strain>
    </source>
</reference>
<dbReference type="NCBIfam" id="TIGR00254">
    <property type="entry name" value="GGDEF"/>
    <property type="match status" value="1"/>
</dbReference>
<feature type="transmembrane region" description="Helical" evidence="2">
    <location>
        <begin position="180"/>
        <end position="204"/>
    </location>
</feature>
<comment type="caution">
    <text evidence="4">The sequence shown here is derived from an EMBL/GenBank/DDBJ whole genome shotgun (WGS) entry which is preliminary data.</text>
</comment>
<dbReference type="InterPro" id="IPR050469">
    <property type="entry name" value="Diguanylate_Cyclase"/>
</dbReference>
<evidence type="ECO:0000256" key="1">
    <source>
        <dbReference type="SAM" id="MobiDB-lite"/>
    </source>
</evidence>
<name>A0ABT4TL08_9ACTN</name>
<dbReference type="SMART" id="SM00267">
    <property type="entry name" value="GGDEF"/>
    <property type="match status" value="1"/>
</dbReference>
<dbReference type="InterPro" id="IPR029787">
    <property type="entry name" value="Nucleotide_cyclase"/>
</dbReference>
<feature type="transmembrane region" description="Helical" evidence="2">
    <location>
        <begin position="225"/>
        <end position="249"/>
    </location>
</feature>
<dbReference type="InterPro" id="IPR043128">
    <property type="entry name" value="Rev_trsase/Diguanyl_cyclase"/>
</dbReference>
<evidence type="ECO:0000313" key="5">
    <source>
        <dbReference type="Proteomes" id="UP001165685"/>
    </source>
</evidence>
<keyword evidence="5" id="KW-1185">Reference proteome</keyword>
<accession>A0ABT4TL08</accession>
<feature type="transmembrane region" description="Helical" evidence="2">
    <location>
        <begin position="67"/>
        <end position="88"/>
    </location>
</feature>
<feature type="transmembrane region" description="Helical" evidence="2">
    <location>
        <begin position="137"/>
        <end position="155"/>
    </location>
</feature>
<keyword evidence="2" id="KW-0472">Membrane</keyword>
<sequence length="454" mass="49303">MRSGEVEVAVAERCVTPCTRSLARKVRGWPVFRQAPPMLAFMGAVFLMALVALLFAAAAAPFRIRDALLFSAMVLCAALCVEAMRRLGTPSGLTRDLFGAWWIPTLLLLPPLYSLLIPIPVYLLLQFRIRRTMVHRRVFNAASVAIAGAASSWLFHKVAGIPAEEAERAVPEVLFTPSGALLAFVCCALFTVLNTAVITVAVRLSAPDAPWRRLLWDREAVTVDSVELCVGITVAILSGLSVLLLAIALPPVLLLQRSLLYQQLQAAARNDPKTGLLNAATWECEAGTVIEQARRDRLQAAVLIIDIDHFKRVNDTYGHLVGDEILHAVATTLDGQLRPRDVIGRFGGEEFVVLLPETDLADACKVAERLRRRVSALRPLVDGVPIDVTVSVGVALLHVHGDDLVDLMALADLALYRAKDAGRDRVRLPVTGEGLVPGQKRGDQAPARRTARGS</sequence>
<keyword evidence="2" id="KW-0812">Transmembrane</keyword>
<proteinExistence type="predicted"/>
<dbReference type="EMBL" id="JAQFWP010000020">
    <property type="protein sequence ID" value="MDA2805365.1"/>
    <property type="molecule type" value="Genomic_DNA"/>
</dbReference>
<feature type="transmembrane region" description="Helical" evidence="2">
    <location>
        <begin position="38"/>
        <end position="60"/>
    </location>
</feature>
<dbReference type="InterPro" id="IPR000160">
    <property type="entry name" value="GGDEF_dom"/>
</dbReference>
<feature type="domain" description="GGDEF" evidence="3">
    <location>
        <begin position="298"/>
        <end position="431"/>
    </location>
</feature>
<dbReference type="PANTHER" id="PTHR45138:SF9">
    <property type="entry name" value="DIGUANYLATE CYCLASE DGCM-RELATED"/>
    <property type="match status" value="1"/>
</dbReference>
<feature type="transmembrane region" description="Helical" evidence="2">
    <location>
        <begin position="100"/>
        <end position="125"/>
    </location>
</feature>